<gene>
    <name evidence="7" type="ordered locus">DEHA2B03366g</name>
</gene>
<dbReference type="AlphaFoldDB" id="Q6BXF8"/>
<evidence type="ECO:0000256" key="4">
    <source>
        <dbReference type="SAM" id="MobiDB-lite"/>
    </source>
</evidence>
<comment type="similarity">
    <text evidence="2">Belongs to the SAS10 family.</text>
</comment>
<keyword evidence="8" id="KW-1185">Reference proteome</keyword>
<feature type="compositionally biased region" description="Acidic residues" evidence="4">
    <location>
        <begin position="436"/>
        <end position="445"/>
    </location>
</feature>
<dbReference type="GO" id="GO:0000472">
    <property type="term" value="P:endonucleolytic cleavage to generate mature 5'-end of SSU-rRNA from (SSU-rRNA, 5.8S rRNA, LSU-rRNA)"/>
    <property type="evidence" value="ECO:0007669"/>
    <property type="project" value="EnsemblFungi"/>
</dbReference>
<feature type="compositionally biased region" description="Basic and acidic residues" evidence="4">
    <location>
        <begin position="474"/>
        <end position="497"/>
    </location>
</feature>
<protein>
    <submittedName>
        <fullName evidence="7">DEHA2B03366p</fullName>
    </submittedName>
</protein>
<evidence type="ECO:0000256" key="3">
    <source>
        <dbReference type="ARBA" id="ARBA00023242"/>
    </source>
</evidence>
<feature type="compositionally biased region" description="Basic and acidic residues" evidence="4">
    <location>
        <begin position="422"/>
        <end position="434"/>
    </location>
</feature>
<dbReference type="InterPro" id="IPR018972">
    <property type="entry name" value="Sas10_C_dom"/>
</dbReference>
<dbReference type="PANTHER" id="PTHR13237">
    <property type="entry name" value="SOMETHING ABOUT SILENCING PROTEIN 10-RELATED"/>
    <property type="match status" value="1"/>
</dbReference>
<feature type="region of interest" description="Disordered" evidence="4">
    <location>
        <begin position="422"/>
        <end position="579"/>
    </location>
</feature>
<organism evidence="7 8">
    <name type="scientific">Debaryomyces hansenii (strain ATCC 36239 / CBS 767 / BCRC 21394 / JCM 1990 / NBRC 0083 / IGC 2968)</name>
    <name type="common">Yeast</name>
    <name type="synonym">Torulaspora hansenii</name>
    <dbReference type="NCBI Taxonomy" id="284592"/>
    <lineage>
        <taxon>Eukaryota</taxon>
        <taxon>Fungi</taxon>
        <taxon>Dikarya</taxon>
        <taxon>Ascomycota</taxon>
        <taxon>Saccharomycotina</taxon>
        <taxon>Pichiomycetes</taxon>
        <taxon>Debaryomycetaceae</taxon>
        <taxon>Debaryomyces</taxon>
    </lineage>
</organism>
<evidence type="ECO:0000313" key="7">
    <source>
        <dbReference type="EMBL" id="CAG85102.1"/>
    </source>
</evidence>
<evidence type="ECO:0000256" key="5">
    <source>
        <dbReference type="SAM" id="Phobius"/>
    </source>
</evidence>
<proteinExistence type="inferred from homology"/>
<evidence type="ECO:0000256" key="1">
    <source>
        <dbReference type="ARBA" id="ARBA00004123"/>
    </source>
</evidence>
<dbReference type="VEuPathDB" id="FungiDB:DEHA2B03366g"/>
<dbReference type="PANTHER" id="PTHR13237:SF8">
    <property type="entry name" value="SOMETHING ABOUT SILENCING PROTEIN 10"/>
    <property type="match status" value="1"/>
</dbReference>
<evidence type="ECO:0000259" key="6">
    <source>
        <dbReference type="Pfam" id="PF09368"/>
    </source>
</evidence>
<dbReference type="EMBL" id="CR382134">
    <property type="protein sequence ID" value="CAG85102.1"/>
    <property type="molecule type" value="Genomic_DNA"/>
</dbReference>
<dbReference type="STRING" id="284592.Q6BXF8"/>
<dbReference type="OrthoDB" id="1924577at2759"/>
<dbReference type="OMA" id="KSMKPVW"/>
<comment type="subcellular location">
    <subcellularLocation>
        <location evidence="1">Nucleus</location>
    </subcellularLocation>
</comment>
<dbReference type="KEGG" id="dha:DEHA2B03366g"/>
<reference evidence="7 8" key="1">
    <citation type="journal article" date="2004" name="Nature">
        <title>Genome evolution in yeasts.</title>
        <authorList>
            <consortium name="Genolevures"/>
            <person name="Dujon B."/>
            <person name="Sherman D."/>
            <person name="Fischer G."/>
            <person name="Durrens P."/>
            <person name="Casaregola S."/>
            <person name="Lafontaine I."/>
            <person name="de Montigny J."/>
            <person name="Marck C."/>
            <person name="Neuveglise C."/>
            <person name="Talla E."/>
            <person name="Goffard N."/>
            <person name="Frangeul L."/>
            <person name="Aigle M."/>
            <person name="Anthouard V."/>
            <person name="Babour A."/>
            <person name="Barbe V."/>
            <person name="Barnay S."/>
            <person name="Blanchin S."/>
            <person name="Beckerich J.M."/>
            <person name="Beyne E."/>
            <person name="Bleykasten C."/>
            <person name="Boisrame A."/>
            <person name="Boyer J."/>
            <person name="Cattolico L."/>
            <person name="Confanioleri F."/>
            <person name="de Daruvar A."/>
            <person name="Despons L."/>
            <person name="Fabre E."/>
            <person name="Fairhead C."/>
            <person name="Ferry-Dumazet H."/>
            <person name="Groppi A."/>
            <person name="Hantraye F."/>
            <person name="Hennequin C."/>
            <person name="Jauniaux N."/>
            <person name="Joyet P."/>
            <person name="Kachouri R."/>
            <person name="Kerrest A."/>
            <person name="Koszul R."/>
            <person name="Lemaire M."/>
            <person name="Lesur I."/>
            <person name="Ma L."/>
            <person name="Muller H."/>
            <person name="Nicaud J.M."/>
            <person name="Nikolski M."/>
            <person name="Oztas S."/>
            <person name="Ozier-Kalogeropoulos O."/>
            <person name="Pellenz S."/>
            <person name="Potier S."/>
            <person name="Richard G.F."/>
            <person name="Straub M.L."/>
            <person name="Suleau A."/>
            <person name="Swennene D."/>
            <person name="Tekaia F."/>
            <person name="Wesolowski-Louvel M."/>
            <person name="Westhof E."/>
            <person name="Wirth B."/>
            <person name="Zeniou-Meyer M."/>
            <person name="Zivanovic I."/>
            <person name="Bolotin-Fukuhara M."/>
            <person name="Thierry A."/>
            <person name="Bouchier C."/>
            <person name="Caudron B."/>
            <person name="Scarpelli C."/>
            <person name="Gaillardin C."/>
            <person name="Weissenbach J."/>
            <person name="Wincker P."/>
            <person name="Souciet J.L."/>
        </authorList>
    </citation>
    <scope>NUCLEOTIDE SEQUENCE [LARGE SCALE GENOMIC DNA]</scope>
    <source>
        <strain evidence="8">ATCC 36239 / CBS 767 / BCRC 21394 / JCM 1990 / NBRC 0083 / IGC 2968</strain>
    </source>
</reference>
<keyword evidence="3" id="KW-0539">Nucleus</keyword>
<feature type="compositionally biased region" description="Acidic residues" evidence="4">
    <location>
        <begin position="315"/>
        <end position="338"/>
    </location>
</feature>
<feature type="compositionally biased region" description="Basic and acidic residues" evidence="4">
    <location>
        <begin position="110"/>
        <end position="119"/>
    </location>
</feature>
<feature type="transmembrane region" description="Helical" evidence="5">
    <location>
        <begin position="218"/>
        <end position="236"/>
    </location>
</feature>
<keyword evidence="5" id="KW-0812">Transmembrane</keyword>
<feature type="region of interest" description="Disordered" evidence="4">
    <location>
        <begin position="1"/>
        <end position="122"/>
    </location>
</feature>
<feature type="compositionally biased region" description="Basic residues" evidence="4">
    <location>
        <begin position="521"/>
        <end position="548"/>
    </location>
</feature>
<dbReference type="GeneID" id="2913121"/>
<dbReference type="GO" id="GO:0000480">
    <property type="term" value="P:endonucleolytic cleavage in 5'-ETS of tricistronic rRNA transcript (SSU-rRNA, 5.8S rRNA, LSU-rRNA)"/>
    <property type="evidence" value="ECO:0007669"/>
    <property type="project" value="EnsemblFungi"/>
</dbReference>
<keyword evidence="5" id="KW-0472">Membrane</keyword>
<evidence type="ECO:0000256" key="2">
    <source>
        <dbReference type="ARBA" id="ARBA00010979"/>
    </source>
</evidence>
<keyword evidence="5" id="KW-1133">Transmembrane helix</keyword>
<evidence type="ECO:0000313" key="8">
    <source>
        <dbReference type="Proteomes" id="UP000000599"/>
    </source>
</evidence>
<dbReference type="HOGENOM" id="CLU_019106_1_0_1"/>
<feature type="domain" description="Sas10 C-terminal" evidence="6">
    <location>
        <begin position="505"/>
        <end position="578"/>
    </location>
</feature>
<feature type="region of interest" description="Disordered" evidence="4">
    <location>
        <begin position="308"/>
        <end position="341"/>
    </location>
</feature>
<dbReference type="GO" id="GO:0042802">
    <property type="term" value="F:identical protein binding"/>
    <property type="evidence" value="ECO:0007669"/>
    <property type="project" value="EnsemblFungi"/>
</dbReference>
<name>Q6BXF8_DEBHA</name>
<dbReference type="FunCoup" id="Q6BXF8">
    <property type="interactions" value="442"/>
</dbReference>
<accession>Q6BXF8</accession>
<dbReference type="Proteomes" id="UP000000599">
    <property type="component" value="Chromosome B"/>
</dbReference>
<sequence>MARSRKSKVHEDVDLDEVDAFDANKEKILLNEAGNYRPRNGGHEDESSDEEVMELGEESEGSDSEDPEEANGDDSQDEEEEEEEKEEEEKGWGGRQNYYGGDDASDDEDGRQMTEEAIKQQKKHLSELAMDDYVDDEMMNDWQKVTEDFEKKDDNKLQLVINEGDSDALDNLDDKEKLKLLNTSFPEFVPLLKELNALKPRLTQYQERERNHLIELKIVALSAYLSAITSYFAIFVDNLKSGETFATMKDSPVMESILQSREVWRQANELPDMPADEKTLDDTNEAFDSIEEDEISDDEEENFVDAMGDNKELQDESEESDEESDEESEEDEDREFDIDINSKRNLKLPSKKKAVVNDFTEVATPEEVDMEEKQRRKRTLRFYTSKIDQAAAKNNRERLTGDLDLPYKERLFERQQRLIEEARKRGLGEDKAQLGDDLDNEEVGSGDEQLANEINDIKDSGDDYYESMKQSKIQKQESRRKAHEDAVQAAKEGKLDELQDGLGDDGKRAVNFQILKNKGLTPHRKKDNRNSRVKKRKKYEKAQKKLKSVRQVYDSSNRGPYQGEKTGIKKGLSRSVKLV</sequence>
<dbReference type="Pfam" id="PF09368">
    <property type="entry name" value="Sas10"/>
    <property type="match status" value="1"/>
</dbReference>
<dbReference type="GO" id="GO:0000447">
    <property type="term" value="P:endonucleolytic cleavage in ITS1 to separate SSU-rRNA from 5.8S rRNA and LSU-rRNA from tricistronic rRNA transcript (SSU-rRNA, 5.8S rRNA, LSU-rRNA)"/>
    <property type="evidence" value="ECO:0007669"/>
    <property type="project" value="EnsemblFungi"/>
</dbReference>
<feature type="compositionally biased region" description="Acidic residues" evidence="4">
    <location>
        <begin position="46"/>
        <end position="89"/>
    </location>
</feature>
<dbReference type="RefSeq" id="XP_457111.1">
    <property type="nucleotide sequence ID" value="XM_457111.1"/>
</dbReference>
<dbReference type="eggNOG" id="KOG3118">
    <property type="taxonomic scope" value="Eukaryota"/>
</dbReference>
<dbReference type="GO" id="GO:0032040">
    <property type="term" value="C:small-subunit processome"/>
    <property type="evidence" value="ECO:0007669"/>
    <property type="project" value="EnsemblFungi"/>
</dbReference>
<dbReference type="InParanoid" id="Q6BXF8"/>